<accession>A0AAF0ZN58</accession>
<gene>
    <name evidence="2" type="ORF">MTR67_038897</name>
</gene>
<feature type="domain" description="Tf2-1-like SH3-like" evidence="1">
    <location>
        <begin position="16"/>
        <end position="50"/>
    </location>
</feature>
<dbReference type="InterPro" id="IPR056924">
    <property type="entry name" value="SH3_Tf2-1"/>
</dbReference>
<name>A0AAF0ZN58_SOLVR</name>
<sequence length="130" mass="15192">MVCLDIKVNYVFPMWMILRRVGKVAYEWDLPNELESVHLIFHVSMLKKCVEDPTSIVPLEGLGVDESLSYEEVPVEIFDWQVKKLRKKKVASLKVLRRNHLIEGATWEAKADMMSRYPHSFSFYSSSSLR</sequence>
<reference evidence="2" key="1">
    <citation type="submission" date="2023-08" db="EMBL/GenBank/DDBJ databases">
        <title>A de novo genome assembly of Solanum verrucosum Schlechtendal, a Mexican diploid species geographically isolated from the other diploid A-genome species in potato relatives.</title>
        <authorList>
            <person name="Hosaka K."/>
        </authorList>
    </citation>
    <scope>NUCLEOTIDE SEQUENCE</scope>
    <source>
        <tissue evidence="2">Young leaves</tissue>
    </source>
</reference>
<dbReference type="Pfam" id="PF24626">
    <property type="entry name" value="SH3_Tf2-1"/>
    <property type="match status" value="1"/>
</dbReference>
<evidence type="ECO:0000259" key="1">
    <source>
        <dbReference type="Pfam" id="PF24626"/>
    </source>
</evidence>
<proteinExistence type="predicted"/>
<dbReference type="AlphaFoldDB" id="A0AAF0ZN58"/>
<evidence type="ECO:0000313" key="2">
    <source>
        <dbReference type="EMBL" id="WMV45512.1"/>
    </source>
</evidence>
<protein>
    <recommendedName>
        <fullName evidence="1">Tf2-1-like SH3-like domain-containing protein</fullName>
    </recommendedName>
</protein>
<dbReference type="PANTHER" id="PTHR46148:SF60">
    <property type="entry name" value="CHROMO DOMAIN-CONTAINING PROTEIN"/>
    <property type="match status" value="1"/>
</dbReference>
<evidence type="ECO:0000313" key="3">
    <source>
        <dbReference type="Proteomes" id="UP001234989"/>
    </source>
</evidence>
<keyword evidence="3" id="KW-1185">Reference proteome</keyword>
<dbReference type="Proteomes" id="UP001234989">
    <property type="component" value="Chromosome 9"/>
</dbReference>
<organism evidence="2 3">
    <name type="scientific">Solanum verrucosum</name>
    <dbReference type="NCBI Taxonomy" id="315347"/>
    <lineage>
        <taxon>Eukaryota</taxon>
        <taxon>Viridiplantae</taxon>
        <taxon>Streptophyta</taxon>
        <taxon>Embryophyta</taxon>
        <taxon>Tracheophyta</taxon>
        <taxon>Spermatophyta</taxon>
        <taxon>Magnoliopsida</taxon>
        <taxon>eudicotyledons</taxon>
        <taxon>Gunneridae</taxon>
        <taxon>Pentapetalae</taxon>
        <taxon>asterids</taxon>
        <taxon>lamiids</taxon>
        <taxon>Solanales</taxon>
        <taxon>Solanaceae</taxon>
        <taxon>Solanoideae</taxon>
        <taxon>Solaneae</taxon>
        <taxon>Solanum</taxon>
    </lineage>
</organism>
<dbReference type="PANTHER" id="PTHR46148">
    <property type="entry name" value="CHROMO DOMAIN-CONTAINING PROTEIN"/>
    <property type="match status" value="1"/>
</dbReference>
<dbReference type="EMBL" id="CP133620">
    <property type="protein sequence ID" value="WMV45512.1"/>
    <property type="molecule type" value="Genomic_DNA"/>
</dbReference>